<gene>
    <name evidence="2" type="ORF">OCTVUL_1B025979</name>
</gene>
<dbReference type="GO" id="GO:0003677">
    <property type="term" value="F:DNA binding"/>
    <property type="evidence" value="ECO:0007669"/>
    <property type="project" value="InterPro"/>
</dbReference>
<proteinExistence type="inferred from homology"/>
<keyword evidence="3" id="KW-1185">Reference proteome</keyword>
<dbReference type="EMBL" id="OX597815">
    <property type="protein sequence ID" value="CAI9717040.1"/>
    <property type="molecule type" value="Genomic_DNA"/>
</dbReference>
<dbReference type="InterPro" id="IPR000558">
    <property type="entry name" value="Histone_H2B"/>
</dbReference>
<accession>A0AA36AIX8</accession>
<evidence type="ECO:0000313" key="2">
    <source>
        <dbReference type="EMBL" id="CAI9717040.1"/>
    </source>
</evidence>
<dbReference type="SUPFAM" id="SSF47113">
    <property type="entry name" value="Histone-fold"/>
    <property type="match status" value="1"/>
</dbReference>
<name>A0AA36AIX8_OCTVU</name>
<dbReference type="GO" id="GO:0030527">
    <property type="term" value="F:structural constituent of chromatin"/>
    <property type="evidence" value="ECO:0007669"/>
    <property type="project" value="InterPro"/>
</dbReference>
<evidence type="ECO:0000313" key="3">
    <source>
        <dbReference type="Proteomes" id="UP001162480"/>
    </source>
</evidence>
<dbReference type="PANTHER" id="PTHR23428">
    <property type="entry name" value="HISTONE H2B"/>
    <property type="match status" value="1"/>
</dbReference>
<dbReference type="GO" id="GO:0046982">
    <property type="term" value="F:protein heterodimerization activity"/>
    <property type="evidence" value="ECO:0007669"/>
    <property type="project" value="InterPro"/>
</dbReference>
<organism evidence="2 3">
    <name type="scientific">Octopus vulgaris</name>
    <name type="common">Common octopus</name>
    <dbReference type="NCBI Taxonomy" id="6645"/>
    <lineage>
        <taxon>Eukaryota</taxon>
        <taxon>Metazoa</taxon>
        <taxon>Spiralia</taxon>
        <taxon>Lophotrochozoa</taxon>
        <taxon>Mollusca</taxon>
        <taxon>Cephalopoda</taxon>
        <taxon>Coleoidea</taxon>
        <taxon>Octopodiformes</taxon>
        <taxon>Octopoda</taxon>
        <taxon>Incirrata</taxon>
        <taxon>Octopodidae</taxon>
        <taxon>Octopus</taxon>
    </lineage>
</organism>
<comment type="similarity">
    <text evidence="1">Belongs to the histone H2B family.</text>
</comment>
<sequence>MSIANSFVNDLFDRIASESNRLAHCCKQSTMNSREVQTLVHLLPSIEQTVLTAAAAADDDNDVADAGENWEILESEEPHFYSV</sequence>
<dbReference type="Gene3D" id="1.10.20.10">
    <property type="entry name" value="Histone, subunit A"/>
    <property type="match status" value="1"/>
</dbReference>
<dbReference type="GO" id="GO:0000786">
    <property type="term" value="C:nucleosome"/>
    <property type="evidence" value="ECO:0007669"/>
    <property type="project" value="InterPro"/>
</dbReference>
<dbReference type="Proteomes" id="UP001162480">
    <property type="component" value="Chromosome 2"/>
</dbReference>
<dbReference type="AlphaFoldDB" id="A0AA36AIX8"/>
<reference evidence="2" key="1">
    <citation type="submission" date="2023-08" db="EMBL/GenBank/DDBJ databases">
        <authorList>
            <person name="Alioto T."/>
            <person name="Alioto T."/>
            <person name="Gomez Garrido J."/>
        </authorList>
    </citation>
    <scope>NUCLEOTIDE SEQUENCE</scope>
</reference>
<dbReference type="InterPro" id="IPR009072">
    <property type="entry name" value="Histone-fold"/>
</dbReference>
<evidence type="ECO:0000256" key="1">
    <source>
        <dbReference type="ARBA" id="ARBA00006846"/>
    </source>
</evidence>
<protein>
    <submittedName>
        <fullName evidence="2">Histone H2B, gonadal-like</fullName>
    </submittedName>
</protein>